<dbReference type="Pfam" id="PF13458">
    <property type="entry name" value="Peripla_BP_6"/>
    <property type="match status" value="1"/>
</dbReference>
<protein>
    <submittedName>
        <fullName evidence="4">Receptor family ligand-binding protein</fullName>
    </submittedName>
</protein>
<evidence type="ECO:0000313" key="4">
    <source>
        <dbReference type="EMBL" id="KCB22444.1"/>
    </source>
</evidence>
<dbReference type="Gene3D" id="3.40.50.2300">
    <property type="match status" value="2"/>
</dbReference>
<name>A0ABR4QXD3_9BORD</name>
<evidence type="ECO:0000256" key="1">
    <source>
        <dbReference type="ARBA" id="ARBA00010062"/>
    </source>
</evidence>
<keyword evidence="2" id="KW-0732">Signal</keyword>
<comment type="similarity">
    <text evidence="1">Belongs to the leucine-binding protein family.</text>
</comment>
<evidence type="ECO:0000256" key="2">
    <source>
        <dbReference type="ARBA" id="ARBA00022729"/>
    </source>
</evidence>
<dbReference type="InterPro" id="IPR028081">
    <property type="entry name" value="Leu-bd"/>
</dbReference>
<evidence type="ECO:0000313" key="5">
    <source>
        <dbReference type="Proteomes" id="UP000025748"/>
    </source>
</evidence>
<sequence length="435" mass="46247">MAWLFFDLLVEALQMLPEAARHGSNDDRRQDMEVAKVCARWLAGVSVALGVTATALAADDIKMGALFPFSGALAQLGDESYRGLQLAVEERNAQGGLLGRKIALIKADAVDANQAVGEARRLTSVENVSAVFGSFSSALSFAATQVTELAGVPFFELGAVSDSVTDRGFKYVFRSNSTARDFANGTIEGVVNVVAPALGVDPKSLKLAIIHEDGLYGKTIAGFQQERAKALGLNVVQVLPYSAKAVDLSSLILRLRGAQADVVLQTSYQNDTMLYFRQAKSAGYKPRAVIGAGGGYSLSDTAKALNGDMDGAFDIDFPQFAMNEKGAPGLSDFVSAYKKRFNGEPRSGHSLVNYVGARAFLDAIEKAGSLDKDKVRAAVLAYKQPVGSNAAGWGFDFGDNGQNRAATTTLMQWQDGKLVTVWPEAAAVAKPIVNR</sequence>
<proteinExistence type="inferred from homology"/>
<dbReference type="EMBL" id="JHEM01000023">
    <property type="protein sequence ID" value="KCB22444.1"/>
    <property type="molecule type" value="Genomic_DNA"/>
</dbReference>
<dbReference type="PANTHER" id="PTHR30483:SF37">
    <property type="entry name" value="ABC TRANSPORTER SUBSTRATE-BINDING PROTEIN"/>
    <property type="match status" value="1"/>
</dbReference>
<dbReference type="Proteomes" id="UP000025748">
    <property type="component" value="Unassembled WGS sequence"/>
</dbReference>
<dbReference type="CDD" id="cd06340">
    <property type="entry name" value="PBP1_ABC_ligand_binding-like"/>
    <property type="match status" value="1"/>
</dbReference>
<keyword evidence="4" id="KW-0675">Receptor</keyword>
<evidence type="ECO:0000259" key="3">
    <source>
        <dbReference type="Pfam" id="PF13458"/>
    </source>
</evidence>
<feature type="domain" description="Leucine-binding protein" evidence="3">
    <location>
        <begin position="61"/>
        <end position="416"/>
    </location>
</feature>
<keyword evidence="5" id="KW-1185">Reference proteome</keyword>
<gene>
    <name evidence="4" type="ORF">L544_0661</name>
</gene>
<dbReference type="InterPro" id="IPR028082">
    <property type="entry name" value="Peripla_BP_I"/>
</dbReference>
<dbReference type="InterPro" id="IPR051010">
    <property type="entry name" value="BCAA_transport"/>
</dbReference>
<dbReference type="PANTHER" id="PTHR30483">
    <property type="entry name" value="LEUCINE-SPECIFIC-BINDING PROTEIN"/>
    <property type="match status" value="1"/>
</dbReference>
<organism evidence="4 5">
    <name type="scientific">Bordetella hinzii OH87 BAL007II</name>
    <dbReference type="NCBI Taxonomy" id="1331262"/>
    <lineage>
        <taxon>Bacteria</taxon>
        <taxon>Pseudomonadati</taxon>
        <taxon>Pseudomonadota</taxon>
        <taxon>Betaproteobacteria</taxon>
        <taxon>Burkholderiales</taxon>
        <taxon>Alcaligenaceae</taxon>
        <taxon>Bordetella</taxon>
    </lineage>
</organism>
<comment type="caution">
    <text evidence="4">The sequence shown here is derived from an EMBL/GenBank/DDBJ whole genome shotgun (WGS) entry which is preliminary data.</text>
</comment>
<dbReference type="SUPFAM" id="SSF53822">
    <property type="entry name" value="Periplasmic binding protein-like I"/>
    <property type="match status" value="1"/>
</dbReference>
<accession>A0ABR4QXD3</accession>
<reference evidence="4 5" key="1">
    <citation type="submission" date="2014-03" db="EMBL/GenBank/DDBJ databases">
        <title>Genome sequence of Bordetella hinzii.</title>
        <authorList>
            <person name="Register K."/>
            <person name="Harvill E."/>
            <person name="Goodfield L.L."/>
            <person name="Ivanov Y.V."/>
            <person name="Meyer J.A."/>
            <person name="Muse S.J."/>
            <person name="Jacobs N."/>
            <person name="Bendor L."/>
            <person name="Smallridge W.E."/>
            <person name="Brinkac L.M."/>
            <person name="Sanka R."/>
            <person name="Kim M."/>
            <person name="Losada L."/>
        </authorList>
    </citation>
    <scope>NUCLEOTIDE SEQUENCE [LARGE SCALE GENOMIC DNA]</scope>
    <source>
        <strain evidence="4 5">OH87 BAL007II</strain>
    </source>
</reference>